<feature type="transmembrane region" description="Helical" evidence="1">
    <location>
        <begin position="188"/>
        <end position="206"/>
    </location>
</feature>
<dbReference type="Proteomes" id="UP000585681">
    <property type="component" value="Unassembled WGS sequence"/>
</dbReference>
<organism evidence="2 3">
    <name type="scientific">Actibacterium naphthalenivorans</name>
    <dbReference type="NCBI Taxonomy" id="1614693"/>
    <lineage>
        <taxon>Bacteria</taxon>
        <taxon>Pseudomonadati</taxon>
        <taxon>Pseudomonadota</taxon>
        <taxon>Alphaproteobacteria</taxon>
        <taxon>Rhodobacterales</taxon>
        <taxon>Roseobacteraceae</taxon>
        <taxon>Actibacterium</taxon>
    </lineage>
</organism>
<protein>
    <submittedName>
        <fullName evidence="2">Uncharacterized protein</fullName>
    </submittedName>
</protein>
<sequence>MTGALHILIGVARAQWRRLMLWGFAFMVLSQVAMLAALILRFQALPNYQTFYNWPGNVARIIRSTPALSDMPGIIAEEWLVEIGRMNYDYGTGISEWSLNVIPSRLVVMFVLGILVGLCAALMRVERCSLPVRGSARAVTGLGAGLIAMTNATMSWVVCCATPSWVVGLAMMGLGVSSSLALETLGPWLNFGGFGLLLALALCLAWRSSRRATILAEPAHA</sequence>
<feature type="transmembrane region" description="Helical" evidence="1">
    <location>
        <begin position="21"/>
        <end position="44"/>
    </location>
</feature>
<keyword evidence="3" id="KW-1185">Reference proteome</keyword>
<evidence type="ECO:0000256" key="1">
    <source>
        <dbReference type="SAM" id="Phobius"/>
    </source>
</evidence>
<dbReference type="RefSeq" id="WP_054539771.1">
    <property type="nucleotide sequence ID" value="NZ_JACIEQ010000003.1"/>
</dbReference>
<evidence type="ECO:0000313" key="2">
    <source>
        <dbReference type="EMBL" id="MBB4022591.1"/>
    </source>
</evidence>
<name>A0A840C9E4_9RHOB</name>
<feature type="transmembrane region" description="Helical" evidence="1">
    <location>
        <begin position="106"/>
        <end position="125"/>
    </location>
</feature>
<keyword evidence="1" id="KW-1133">Transmembrane helix</keyword>
<gene>
    <name evidence="2" type="ORF">GGR17_002410</name>
</gene>
<comment type="caution">
    <text evidence="2">The sequence shown here is derived from an EMBL/GenBank/DDBJ whole genome shotgun (WGS) entry which is preliminary data.</text>
</comment>
<proteinExistence type="predicted"/>
<feature type="transmembrane region" description="Helical" evidence="1">
    <location>
        <begin position="146"/>
        <end position="168"/>
    </location>
</feature>
<dbReference type="AlphaFoldDB" id="A0A840C9E4"/>
<keyword evidence="1" id="KW-0812">Transmembrane</keyword>
<accession>A0A840C9E4</accession>
<evidence type="ECO:0000313" key="3">
    <source>
        <dbReference type="Proteomes" id="UP000585681"/>
    </source>
</evidence>
<dbReference type="EMBL" id="JACIEQ010000003">
    <property type="protein sequence ID" value="MBB4022591.1"/>
    <property type="molecule type" value="Genomic_DNA"/>
</dbReference>
<reference evidence="2" key="1">
    <citation type="submission" date="2020-08" db="EMBL/GenBank/DDBJ databases">
        <title>Genomic Encyclopedia of Type Strains, Phase IV (KMG-IV): sequencing the most valuable type-strain genomes for metagenomic binning, comparative biology and taxonomic classification.</title>
        <authorList>
            <person name="Goeker M."/>
        </authorList>
    </citation>
    <scope>NUCLEOTIDE SEQUENCE [LARGE SCALE GENOMIC DNA]</scope>
    <source>
        <strain evidence="2">DSM 105040</strain>
    </source>
</reference>
<keyword evidence="1" id="KW-0472">Membrane</keyword>